<proteinExistence type="predicted"/>
<accession>A0A6A6SMW0</accession>
<organism evidence="1 2">
    <name type="scientific">Lophiostoma macrostomum CBS 122681</name>
    <dbReference type="NCBI Taxonomy" id="1314788"/>
    <lineage>
        <taxon>Eukaryota</taxon>
        <taxon>Fungi</taxon>
        <taxon>Dikarya</taxon>
        <taxon>Ascomycota</taxon>
        <taxon>Pezizomycotina</taxon>
        <taxon>Dothideomycetes</taxon>
        <taxon>Pleosporomycetidae</taxon>
        <taxon>Pleosporales</taxon>
        <taxon>Lophiostomataceae</taxon>
        <taxon>Lophiostoma</taxon>
    </lineage>
</organism>
<reference evidence="1" key="1">
    <citation type="journal article" date="2020" name="Stud. Mycol.">
        <title>101 Dothideomycetes genomes: a test case for predicting lifestyles and emergence of pathogens.</title>
        <authorList>
            <person name="Haridas S."/>
            <person name="Albert R."/>
            <person name="Binder M."/>
            <person name="Bloem J."/>
            <person name="Labutti K."/>
            <person name="Salamov A."/>
            <person name="Andreopoulos B."/>
            <person name="Baker S."/>
            <person name="Barry K."/>
            <person name="Bills G."/>
            <person name="Bluhm B."/>
            <person name="Cannon C."/>
            <person name="Castanera R."/>
            <person name="Culley D."/>
            <person name="Daum C."/>
            <person name="Ezra D."/>
            <person name="Gonzalez J."/>
            <person name="Henrissat B."/>
            <person name="Kuo A."/>
            <person name="Liang C."/>
            <person name="Lipzen A."/>
            <person name="Lutzoni F."/>
            <person name="Magnuson J."/>
            <person name="Mondo S."/>
            <person name="Nolan M."/>
            <person name="Ohm R."/>
            <person name="Pangilinan J."/>
            <person name="Park H.-J."/>
            <person name="Ramirez L."/>
            <person name="Alfaro M."/>
            <person name="Sun H."/>
            <person name="Tritt A."/>
            <person name="Yoshinaga Y."/>
            <person name="Zwiers L.-H."/>
            <person name="Turgeon B."/>
            <person name="Goodwin S."/>
            <person name="Spatafora J."/>
            <person name="Crous P."/>
            <person name="Grigoriev I."/>
        </authorList>
    </citation>
    <scope>NUCLEOTIDE SEQUENCE</scope>
    <source>
        <strain evidence="1">CBS 122681</strain>
    </source>
</reference>
<dbReference type="Proteomes" id="UP000799324">
    <property type="component" value="Unassembled WGS sequence"/>
</dbReference>
<evidence type="ECO:0000313" key="1">
    <source>
        <dbReference type="EMBL" id="KAF2647514.1"/>
    </source>
</evidence>
<evidence type="ECO:0000313" key="2">
    <source>
        <dbReference type="Proteomes" id="UP000799324"/>
    </source>
</evidence>
<dbReference type="AlphaFoldDB" id="A0A6A6SMW0"/>
<keyword evidence="2" id="KW-1185">Reference proteome</keyword>
<protein>
    <submittedName>
        <fullName evidence="1">Uncharacterized protein</fullName>
    </submittedName>
</protein>
<gene>
    <name evidence="1" type="ORF">K491DRAFT_685458</name>
</gene>
<dbReference type="EMBL" id="MU004610">
    <property type="protein sequence ID" value="KAF2647514.1"/>
    <property type="molecule type" value="Genomic_DNA"/>
</dbReference>
<name>A0A6A6SMW0_9PLEO</name>
<dbReference type="OrthoDB" id="3801343at2759"/>
<sequence>MPPTYGENKLLGIPGEIRNRIYEICTEDQIHVEMTPRLDLAYQSFVQVTDDASIVAAPTEEPQFDDWHVQERKYLGLTQVNRQIRCEFLPIHSQNVGVTLNESHYEDCIAIAYPSTDIEISQSYRGTIVVGQPDSPNDFVVDILPLMRLAERAPALKIYQRVYKYTYLKIDEHTYLCATLWGKTMARDTFKSVDLDNWDECLIFRAKGSRTWSKFGYRHPDDSEAIEINPETDNDRADDEYNVVDLSKMLTTNNGAGSSELVTDIWAAGSI</sequence>